<gene>
    <name evidence="1" type="ORF">LCGC14_2685330</name>
</gene>
<feature type="non-terminal residue" evidence="1">
    <location>
        <position position="439"/>
    </location>
</feature>
<organism evidence="1">
    <name type="scientific">marine sediment metagenome</name>
    <dbReference type="NCBI Taxonomy" id="412755"/>
    <lineage>
        <taxon>unclassified sequences</taxon>
        <taxon>metagenomes</taxon>
        <taxon>ecological metagenomes</taxon>
    </lineage>
</organism>
<sequence>EVSINGTSVLFVNALLFRDGIRFSPDSNITANNITTFLREITIGLVDNNVTNIDSKWNFTIFLENGSIFNVNSTTLTQEVNFAYIISNITVDNPTIVEGQTILANATVSKSTNNAERISMFFTHQSLNVTGKNISVTPTIERYSKSFSTGNVTEDTTVTVYGFINITFNDITKQRISIGNTSQFINLINISTACGDDFNLSLVLHNRDEQGQGDIRNNIDWVMDIWVNNKSNSKTFTFNAQQVFNTSVCIKPGNGTFQTDTIIEYGNSSYVDRNHFLINATITANTSNVFLYDLLDTEDTVFEVKVQDEFLVPQANVFITSQRYYIQNNSFLAVEMGRTGTSGLSTMKFEADAPDYKFFVQNSEGRILLSTSASKITCQEVPCNIVLTIDGTNPFGETFRSGTENTFLFFDNQTKIIHFAFSDNGGMITTARLLVESEK</sequence>
<evidence type="ECO:0000313" key="1">
    <source>
        <dbReference type="EMBL" id="KKK94191.1"/>
    </source>
</evidence>
<comment type="caution">
    <text evidence="1">The sequence shown here is derived from an EMBL/GenBank/DDBJ whole genome shotgun (WGS) entry which is preliminary data.</text>
</comment>
<reference evidence="1" key="1">
    <citation type="journal article" date="2015" name="Nature">
        <title>Complex archaea that bridge the gap between prokaryotes and eukaryotes.</title>
        <authorList>
            <person name="Spang A."/>
            <person name="Saw J.H."/>
            <person name="Jorgensen S.L."/>
            <person name="Zaremba-Niedzwiedzka K."/>
            <person name="Martijn J."/>
            <person name="Lind A.E."/>
            <person name="van Eijk R."/>
            <person name="Schleper C."/>
            <person name="Guy L."/>
            <person name="Ettema T.J."/>
        </authorList>
    </citation>
    <scope>NUCLEOTIDE SEQUENCE</scope>
</reference>
<proteinExistence type="predicted"/>
<name>A0A0F9CBV2_9ZZZZ</name>
<feature type="non-terminal residue" evidence="1">
    <location>
        <position position="1"/>
    </location>
</feature>
<accession>A0A0F9CBV2</accession>
<protein>
    <submittedName>
        <fullName evidence="1">Uncharacterized protein</fullName>
    </submittedName>
</protein>
<dbReference type="EMBL" id="LAZR01047450">
    <property type="protein sequence ID" value="KKK94191.1"/>
    <property type="molecule type" value="Genomic_DNA"/>
</dbReference>
<dbReference type="AlphaFoldDB" id="A0A0F9CBV2"/>